<sequence>MFADKNDRSSPGLGALLGRFLRGLHPYRLFERVGAAWSYLMGPWEASSFLPSGWLIHRSVRSGELPEVLEALGLRSGSWEELGECFDELGPLKELLAPEVGVDLDLLKSWKGVSAGKDEDSAFKELSAWQKVFWEQGLTWNDGADPNQEECHKTASASHTFSSADQTLTNDHEPYKVAPEKSGALPQPSSLGIISCILNVRAGGVLPGFQWKDEQSGDATVDNPSQSEFEIQHIRNKRLRFLQQNKTQEDVASDVKQEASEMEQSDNIVPKLPDPMHFSSPNQTDSTFNLDLSVSKSLEGQSKKMNDQCEQLSDISLIQEDALEFLEMNVKHRSCYPQPVVVQEVGKSDNLQHVCPSSPDKDQGYHSLEYWQCSPLPQNLTTVNSEAPVACDLDRESVLLALPTGLSACPDDQNNEDLDSDLQDEIPISSVTFCTNKHIGYILGTVVSDDDTSPSSSDEWEDEEEDNDDGFDSEGSMSSTDSENSVPEDVLWNSFCSADPYNLQNFTASLQTGVTSGGNSLSLETENQHQSDEELWPDSNADSDSESDCSADGQENLRLWNAFLKSDDPYNPLYFTAPVQTSDKKRQSSEIANTYSETVCRPLPSHKGTLDTLQAYGLQHLQFKETYNVEESANLRHKKVTFHEKVTIHYVCGEEERKGHWEELARDHCRFQRRIKETEFVIGHCLTPDHRQRAWERMQGPWSS</sequence>
<dbReference type="InterPro" id="IPR051254">
    <property type="entry name" value="PPP1R15"/>
</dbReference>
<evidence type="ECO:0000313" key="5">
    <source>
        <dbReference type="Proteomes" id="UP001162483"/>
    </source>
</evidence>
<feature type="region of interest" description="Disordered" evidence="2">
    <location>
        <begin position="517"/>
        <end position="551"/>
    </location>
</feature>
<protein>
    <recommendedName>
        <fullName evidence="3">Protein phosphatase 1 regulatory subunit 15A/B C-terminal domain-containing protein</fullName>
    </recommendedName>
</protein>
<dbReference type="Pfam" id="PF10488">
    <property type="entry name" value="PP1c_bdg"/>
    <property type="match status" value="1"/>
</dbReference>
<feature type="region of interest" description="Disordered" evidence="2">
    <location>
        <begin position="446"/>
        <end position="486"/>
    </location>
</feature>
<dbReference type="Proteomes" id="UP001162483">
    <property type="component" value="Unassembled WGS sequence"/>
</dbReference>
<reference evidence="4" key="1">
    <citation type="submission" date="2023-05" db="EMBL/GenBank/DDBJ databases">
        <authorList>
            <person name="Stuckert A."/>
        </authorList>
    </citation>
    <scope>NUCLEOTIDE SEQUENCE</scope>
</reference>
<feature type="compositionally biased region" description="Acidic residues" evidence="2">
    <location>
        <begin position="448"/>
        <end position="472"/>
    </location>
</feature>
<accession>A0ABN9DGV1</accession>
<gene>
    <name evidence="4" type="ORF">SPARVUS_LOCUS7310175</name>
</gene>
<name>A0ABN9DGV1_9NEOB</name>
<comment type="similarity">
    <text evidence="1">Belongs to the PPP1R15 family.</text>
</comment>
<keyword evidence="5" id="KW-1185">Reference proteome</keyword>
<evidence type="ECO:0000256" key="2">
    <source>
        <dbReference type="SAM" id="MobiDB-lite"/>
    </source>
</evidence>
<evidence type="ECO:0000313" key="4">
    <source>
        <dbReference type="EMBL" id="CAI9571829.1"/>
    </source>
</evidence>
<dbReference type="EMBL" id="CATNWA010014442">
    <property type="protein sequence ID" value="CAI9571829.1"/>
    <property type="molecule type" value="Genomic_DNA"/>
</dbReference>
<dbReference type="PANTHER" id="PTHR16489:SF11">
    <property type="entry name" value="PROTEIN PHOSPHATASE 1 REGULATORY SUBUNIT 15B"/>
    <property type="match status" value="1"/>
</dbReference>
<proteinExistence type="inferred from homology"/>
<evidence type="ECO:0000259" key="3">
    <source>
        <dbReference type="Pfam" id="PF10488"/>
    </source>
</evidence>
<dbReference type="PANTHER" id="PTHR16489">
    <property type="entry name" value="GH11727P"/>
    <property type="match status" value="1"/>
</dbReference>
<evidence type="ECO:0000256" key="1">
    <source>
        <dbReference type="ARBA" id="ARBA00010161"/>
    </source>
</evidence>
<organism evidence="4 5">
    <name type="scientific">Staurois parvus</name>
    <dbReference type="NCBI Taxonomy" id="386267"/>
    <lineage>
        <taxon>Eukaryota</taxon>
        <taxon>Metazoa</taxon>
        <taxon>Chordata</taxon>
        <taxon>Craniata</taxon>
        <taxon>Vertebrata</taxon>
        <taxon>Euteleostomi</taxon>
        <taxon>Amphibia</taxon>
        <taxon>Batrachia</taxon>
        <taxon>Anura</taxon>
        <taxon>Neobatrachia</taxon>
        <taxon>Ranoidea</taxon>
        <taxon>Ranidae</taxon>
        <taxon>Staurois</taxon>
    </lineage>
</organism>
<feature type="domain" description="Protein phosphatase 1 regulatory subunit 15A/B C-terminal" evidence="3">
    <location>
        <begin position="490"/>
        <end position="697"/>
    </location>
</feature>
<dbReference type="InterPro" id="IPR019523">
    <property type="entry name" value="Prot_Pase1_reg-su15A/B_C"/>
</dbReference>
<feature type="compositionally biased region" description="Acidic residues" evidence="2">
    <location>
        <begin position="533"/>
        <end position="549"/>
    </location>
</feature>
<comment type="caution">
    <text evidence="4">The sequence shown here is derived from an EMBL/GenBank/DDBJ whole genome shotgun (WGS) entry which is preliminary data.</text>
</comment>
<feature type="compositionally biased region" description="Polar residues" evidence="2">
    <location>
        <begin position="475"/>
        <end position="485"/>
    </location>
</feature>